<reference evidence="2 3" key="1">
    <citation type="submission" date="2017-11" db="EMBL/GenBank/DDBJ databases">
        <title>Evolution of Phototrophy in the Chloroflexi Phylum Driven by Horizontal Gene Transfer.</title>
        <authorList>
            <person name="Ward L.M."/>
            <person name="Hemp J."/>
            <person name="Shih P.M."/>
            <person name="Mcglynn S.E."/>
            <person name="Fischer W."/>
        </authorList>
    </citation>
    <scope>NUCLEOTIDE SEQUENCE [LARGE SCALE GENOMIC DNA]</scope>
    <source>
        <strain evidence="2">JP3_13</strain>
    </source>
</reference>
<accession>A0A2M8PET7</accession>
<dbReference type="InterPro" id="IPR001173">
    <property type="entry name" value="Glyco_trans_2-like"/>
</dbReference>
<dbReference type="InterPro" id="IPR050256">
    <property type="entry name" value="Glycosyltransferase_2"/>
</dbReference>
<dbReference type="InterPro" id="IPR029044">
    <property type="entry name" value="Nucleotide-diphossugar_trans"/>
</dbReference>
<dbReference type="CDD" id="cd04179">
    <property type="entry name" value="DPM_DPG-synthase_like"/>
    <property type="match status" value="1"/>
</dbReference>
<evidence type="ECO:0000313" key="3">
    <source>
        <dbReference type="Proteomes" id="UP000229681"/>
    </source>
</evidence>
<evidence type="ECO:0000259" key="1">
    <source>
        <dbReference type="Pfam" id="PF00535"/>
    </source>
</evidence>
<dbReference type="Proteomes" id="UP000229681">
    <property type="component" value="Unassembled WGS sequence"/>
</dbReference>
<feature type="domain" description="Glycosyltransferase 2-like" evidence="1">
    <location>
        <begin position="4"/>
        <end position="159"/>
    </location>
</feature>
<dbReference type="EMBL" id="PGTM01000084">
    <property type="protein sequence ID" value="PJF36048.1"/>
    <property type="molecule type" value="Genomic_DNA"/>
</dbReference>
<organism evidence="2 3">
    <name type="scientific">Candidatus Thermofonsia Clade 1 bacterium</name>
    <dbReference type="NCBI Taxonomy" id="2364210"/>
    <lineage>
        <taxon>Bacteria</taxon>
        <taxon>Bacillati</taxon>
        <taxon>Chloroflexota</taxon>
        <taxon>Candidatus Thermofontia</taxon>
        <taxon>Candidatus Thermofonsia Clade 1</taxon>
    </lineage>
</organism>
<dbReference type="GO" id="GO:0016740">
    <property type="term" value="F:transferase activity"/>
    <property type="evidence" value="ECO:0007669"/>
    <property type="project" value="UniProtKB-KW"/>
</dbReference>
<protein>
    <submittedName>
        <fullName evidence="2">Glycosyl transferase</fullName>
    </submittedName>
</protein>
<dbReference type="Gene3D" id="3.90.550.10">
    <property type="entry name" value="Spore Coat Polysaccharide Biosynthesis Protein SpsA, Chain A"/>
    <property type="match status" value="1"/>
</dbReference>
<sequence length="227" mass="25874">MKLSVIIPCYNEVATIEQILAAVKAVNLAHEIIVVDDGSTDGTREVLAKLPPDPQVRILYHDRNQGKGAAVRTGFAAAKGDVLLIQDADLEYDPRDYPALLKPIQEGRAKVVYGSRFLGGPRKTMFFWNMVANKILTLMTNILYNTILSDMETCYKVFCAEVVQGMKLRSRRFEFEPEITAKVLKRGYRIYEVPISYNGREWHEGKKIKWTDAPIAAWTLLRYRFTN</sequence>
<dbReference type="Pfam" id="PF00535">
    <property type="entry name" value="Glycos_transf_2"/>
    <property type="match status" value="1"/>
</dbReference>
<dbReference type="PANTHER" id="PTHR48090">
    <property type="entry name" value="UNDECAPRENYL-PHOSPHATE 4-DEOXY-4-FORMAMIDO-L-ARABINOSE TRANSFERASE-RELATED"/>
    <property type="match status" value="1"/>
</dbReference>
<proteinExistence type="predicted"/>
<name>A0A2M8PET7_9CHLR</name>
<dbReference type="PANTHER" id="PTHR48090:SF7">
    <property type="entry name" value="RFBJ PROTEIN"/>
    <property type="match status" value="1"/>
</dbReference>
<gene>
    <name evidence="2" type="ORF">CUN49_07460</name>
</gene>
<evidence type="ECO:0000313" key="2">
    <source>
        <dbReference type="EMBL" id="PJF36048.1"/>
    </source>
</evidence>
<dbReference type="AlphaFoldDB" id="A0A2M8PET7"/>
<dbReference type="SUPFAM" id="SSF53448">
    <property type="entry name" value="Nucleotide-diphospho-sugar transferases"/>
    <property type="match status" value="1"/>
</dbReference>
<keyword evidence="2" id="KW-0808">Transferase</keyword>
<comment type="caution">
    <text evidence="2">The sequence shown here is derived from an EMBL/GenBank/DDBJ whole genome shotgun (WGS) entry which is preliminary data.</text>
</comment>